<feature type="transmembrane region" description="Helical" evidence="6">
    <location>
        <begin position="205"/>
        <end position="229"/>
    </location>
</feature>
<evidence type="ECO:0000256" key="3">
    <source>
        <dbReference type="ARBA" id="ARBA00022692"/>
    </source>
</evidence>
<protein>
    <submittedName>
        <fullName evidence="7">Uncharacterized protein</fullName>
    </submittedName>
</protein>
<evidence type="ECO:0000256" key="2">
    <source>
        <dbReference type="ARBA" id="ARBA00005645"/>
    </source>
</evidence>
<keyword evidence="3 6" id="KW-0812">Transmembrane</keyword>
<dbReference type="GO" id="GO:0005768">
    <property type="term" value="C:endosome"/>
    <property type="evidence" value="ECO:0007669"/>
    <property type="project" value="TreeGrafter"/>
</dbReference>
<dbReference type="Pfam" id="PF04133">
    <property type="entry name" value="Vps55"/>
    <property type="match status" value="1"/>
</dbReference>
<dbReference type="PANTHER" id="PTHR12050">
    <property type="entry name" value="LEPTIN RECEPTOR-RELATED"/>
    <property type="match status" value="1"/>
</dbReference>
<feature type="transmembrane region" description="Helical" evidence="6">
    <location>
        <begin position="118"/>
        <end position="135"/>
    </location>
</feature>
<evidence type="ECO:0000256" key="4">
    <source>
        <dbReference type="ARBA" id="ARBA00022989"/>
    </source>
</evidence>
<evidence type="ECO:0000313" key="7">
    <source>
        <dbReference type="EMBL" id="CAK7356201.1"/>
    </source>
</evidence>
<name>A0AAV1SR82_9ROSI</name>
<evidence type="ECO:0000256" key="6">
    <source>
        <dbReference type="SAM" id="Phobius"/>
    </source>
</evidence>
<dbReference type="PANTHER" id="PTHR12050:SF1">
    <property type="entry name" value="VACUOLAR PROTEIN SORTING-ASSOCIATED PROTEIN 55 HOMOLOG"/>
    <property type="match status" value="1"/>
</dbReference>
<gene>
    <name evidence="7" type="ORF">DCAF_LOCUS26471</name>
</gene>
<feature type="transmembrane region" description="Helical" evidence="6">
    <location>
        <begin position="141"/>
        <end position="162"/>
    </location>
</feature>
<evidence type="ECO:0000256" key="1">
    <source>
        <dbReference type="ARBA" id="ARBA00004141"/>
    </source>
</evidence>
<dbReference type="InterPro" id="IPR007262">
    <property type="entry name" value="Vps55/LEPROT"/>
</dbReference>
<dbReference type="Proteomes" id="UP001314170">
    <property type="component" value="Unassembled WGS sequence"/>
</dbReference>
<keyword evidence="8" id="KW-1185">Reference proteome</keyword>
<dbReference type="GO" id="GO:0032511">
    <property type="term" value="P:late endosome to vacuole transport via multivesicular body sorting pathway"/>
    <property type="evidence" value="ECO:0007669"/>
    <property type="project" value="TreeGrafter"/>
</dbReference>
<evidence type="ECO:0000313" key="8">
    <source>
        <dbReference type="Proteomes" id="UP001314170"/>
    </source>
</evidence>
<sequence length="239" mass="25827">MKLQVTATEDAIASTAMSLTNSCFEGNKLWGGSILDIVLDERGELDKLVSVVLEHGLGSFFDVEDMDFIRLRFPSVFAGARAHKGKKKVLVFSTELVVGEVMADLPGYMRACLHTGKLAFLAILVSGGIVLQILACALYNNWWPMLTVIMYVILPMPLLFFVGSDSSSLLTESNSGWVNATKFLTGASAIGSIAIPVILKHAGAIGWGALAMELSSFFVFVIAIVFYIGTSDEDDYSIL</sequence>
<comment type="caution">
    <text evidence="7">The sequence shown here is derived from an EMBL/GenBank/DDBJ whole genome shotgun (WGS) entry which is preliminary data.</text>
</comment>
<dbReference type="AlphaFoldDB" id="A0AAV1SR82"/>
<reference evidence="7 8" key="1">
    <citation type="submission" date="2024-01" db="EMBL/GenBank/DDBJ databases">
        <authorList>
            <person name="Waweru B."/>
        </authorList>
    </citation>
    <scope>NUCLEOTIDE SEQUENCE [LARGE SCALE GENOMIC DNA]</scope>
</reference>
<accession>A0AAV1SR82</accession>
<keyword evidence="5 6" id="KW-0472">Membrane</keyword>
<dbReference type="GO" id="GO:0016020">
    <property type="term" value="C:membrane"/>
    <property type="evidence" value="ECO:0007669"/>
    <property type="project" value="UniProtKB-SubCell"/>
</dbReference>
<comment type="subcellular location">
    <subcellularLocation>
        <location evidence="1">Membrane</location>
        <topology evidence="1">Multi-pass membrane protein</topology>
    </subcellularLocation>
</comment>
<organism evidence="7 8">
    <name type="scientific">Dovyalis caffra</name>
    <dbReference type="NCBI Taxonomy" id="77055"/>
    <lineage>
        <taxon>Eukaryota</taxon>
        <taxon>Viridiplantae</taxon>
        <taxon>Streptophyta</taxon>
        <taxon>Embryophyta</taxon>
        <taxon>Tracheophyta</taxon>
        <taxon>Spermatophyta</taxon>
        <taxon>Magnoliopsida</taxon>
        <taxon>eudicotyledons</taxon>
        <taxon>Gunneridae</taxon>
        <taxon>Pentapetalae</taxon>
        <taxon>rosids</taxon>
        <taxon>fabids</taxon>
        <taxon>Malpighiales</taxon>
        <taxon>Salicaceae</taxon>
        <taxon>Flacourtieae</taxon>
        <taxon>Dovyalis</taxon>
    </lineage>
</organism>
<dbReference type="EMBL" id="CAWUPB010001197">
    <property type="protein sequence ID" value="CAK7356201.1"/>
    <property type="molecule type" value="Genomic_DNA"/>
</dbReference>
<keyword evidence="4 6" id="KW-1133">Transmembrane helix</keyword>
<feature type="transmembrane region" description="Helical" evidence="6">
    <location>
        <begin position="183"/>
        <end position="199"/>
    </location>
</feature>
<comment type="similarity">
    <text evidence="2">Belongs to the OB-RGRP/VPS55 family.</text>
</comment>
<proteinExistence type="inferred from homology"/>
<evidence type="ECO:0000256" key="5">
    <source>
        <dbReference type="ARBA" id="ARBA00023136"/>
    </source>
</evidence>